<evidence type="ECO:0000313" key="2">
    <source>
        <dbReference type="Proteomes" id="UP001259347"/>
    </source>
</evidence>
<name>A0ABU1SGH8_9MICO</name>
<evidence type="ECO:0008006" key="3">
    <source>
        <dbReference type="Google" id="ProtNLM"/>
    </source>
</evidence>
<proteinExistence type="predicted"/>
<comment type="caution">
    <text evidence="1">The sequence shown here is derived from an EMBL/GenBank/DDBJ whole genome shotgun (WGS) entry which is preliminary data.</text>
</comment>
<reference evidence="1 2" key="1">
    <citation type="submission" date="2023-07" db="EMBL/GenBank/DDBJ databases">
        <title>Sorghum-associated microbial communities from plants grown in Nebraska, USA.</title>
        <authorList>
            <person name="Schachtman D."/>
        </authorList>
    </citation>
    <scope>NUCLEOTIDE SEQUENCE [LARGE SCALE GENOMIC DNA]</scope>
    <source>
        <strain evidence="1 2">2980</strain>
    </source>
</reference>
<sequence>MSESPARRASLEVLRAEAADELAVLVQERLLGGEDPWAFMEELPSIDELVVFLLRAEGITSDGGVRPDATRHYDLLRQIALDYPDLTPVVWSLLGHGSSHRRWDPVVADPQQGTSDQANRFT</sequence>
<dbReference type="RefSeq" id="WP_310021313.1">
    <property type="nucleotide sequence ID" value="NZ_JAVDUM010000011.1"/>
</dbReference>
<evidence type="ECO:0000313" key="1">
    <source>
        <dbReference type="EMBL" id="MDR6867967.1"/>
    </source>
</evidence>
<accession>A0ABU1SGH8</accession>
<dbReference type="EMBL" id="JAVDUM010000011">
    <property type="protein sequence ID" value="MDR6867967.1"/>
    <property type="molecule type" value="Genomic_DNA"/>
</dbReference>
<keyword evidence="2" id="KW-1185">Reference proteome</keyword>
<dbReference type="Proteomes" id="UP001259347">
    <property type="component" value="Unassembled WGS sequence"/>
</dbReference>
<gene>
    <name evidence="1" type="ORF">J2Y69_002575</name>
</gene>
<organism evidence="1 2">
    <name type="scientific">Microbacterium resistens</name>
    <dbReference type="NCBI Taxonomy" id="156977"/>
    <lineage>
        <taxon>Bacteria</taxon>
        <taxon>Bacillati</taxon>
        <taxon>Actinomycetota</taxon>
        <taxon>Actinomycetes</taxon>
        <taxon>Micrococcales</taxon>
        <taxon>Microbacteriaceae</taxon>
        <taxon>Microbacterium</taxon>
    </lineage>
</organism>
<protein>
    <recommendedName>
        <fullName evidence="3">Tryptophan synthase subunit alpha</fullName>
    </recommendedName>
</protein>